<dbReference type="AlphaFoldDB" id="A0AAQ3L7D2"/>
<accession>A0AAQ3L7D2</accession>
<evidence type="ECO:0000313" key="1">
    <source>
        <dbReference type="EMBL" id="WOO40640.1"/>
    </source>
</evidence>
<dbReference type="EMBL" id="CP136920">
    <property type="protein sequence ID" value="WOO40640.1"/>
    <property type="molecule type" value="Genomic_DNA"/>
</dbReference>
<proteinExistence type="predicted"/>
<dbReference type="KEGG" id="puo:RZN69_18620"/>
<sequence length="58" mass="6531">MRKALQAQVKPVRDTWFTPYLTQIVSASLVDSSSKGVRHYVANEQKLRQGRRGVTLGT</sequence>
<name>A0AAQ3L7D2_9BACT</name>
<protein>
    <submittedName>
        <fullName evidence="1">Uncharacterized protein</fullName>
    </submittedName>
</protein>
<dbReference type="RefSeq" id="WP_317832766.1">
    <property type="nucleotide sequence ID" value="NZ_CP136920.1"/>
</dbReference>
<organism evidence="1 2">
    <name type="scientific">Rubellicoccus peritrichatus</name>
    <dbReference type="NCBI Taxonomy" id="3080537"/>
    <lineage>
        <taxon>Bacteria</taxon>
        <taxon>Pseudomonadati</taxon>
        <taxon>Verrucomicrobiota</taxon>
        <taxon>Opitutia</taxon>
        <taxon>Puniceicoccales</taxon>
        <taxon>Cerasicoccaceae</taxon>
        <taxon>Rubellicoccus</taxon>
    </lineage>
</organism>
<gene>
    <name evidence="1" type="ORF">RZN69_18620</name>
</gene>
<keyword evidence="2" id="KW-1185">Reference proteome</keyword>
<evidence type="ECO:0000313" key="2">
    <source>
        <dbReference type="Proteomes" id="UP001304300"/>
    </source>
</evidence>
<dbReference type="Proteomes" id="UP001304300">
    <property type="component" value="Chromosome"/>
</dbReference>
<reference evidence="1 2" key="1">
    <citation type="submission" date="2023-10" db="EMBL/GenBank/DDBJ databases">
        <title>Rubellicoccus peritrichatus gen. nov., sp. nov., isolated from an algae of coral reef tank.</title>
        <authorList>
            <person name="Luo J."/>
        </authorList>
    </citation>
    <scope>NUCLEOTIDE SEQUENCE [LARGE SCALE GENOMIC DNA]</scope>
    <source>
        <strain evidence="1 2">CR14</strain>
    </source>
</reference>